<evidence type="ECO:0000259" key="1">
    <source>
        <dbReference type="Pfam" id="PF04187"/>
    </source>
</evidence>
<dbReference type="Pfam" id="PF04187">
    <property type="entry name" value="Cofac_haem_bdg"/>
    <property type="match status" value="1"/>
</dbReference>
<keyword evidence="3" id="KW-1185">Reference proteome</keyword>
<feature type="domain" description="Haem-binding uptake Tiki superfamily ChaN" evidence="1">
    <location>
        <begin position="77"/>
        <end position="146"/>
    </location>
</feature>
<evidence type="ECO:0000313" key="2">
    <source>
        <dbReference type="EMBL" id="KAG7585865.1"/>
    </source>
</evidence>
<accession>A0A8T2BGA9</accession>
<dbReference type="AlphaFoldDB" id="A0A8T2BGA9"/>
<organism evidence="2 3">
    <name type="scientific">Arabidopsis thaliana x Arabidopsis arenosa</name>
    <dbReference type="NCBI Taxonomy" id="1240361"/>
    <lineage>
        <taxon>Eukaryota</taxon>
        <taxon>Viridiplantae</taxon>
        <taxon>Streptophyta</taxon>
        <taxon>Embryophyta</taxon>
        <taxon>Tracheophyta</taxon>
        <taxon>Spermatophyta</taxon>
        <taxon>Magnoliopsida</taxon>
        <taxon>eudicotyledons</taxon>
        <taxon>Gunneridae</taxon>
        <taxon>Pentapetalae</taxon>
        <taxon>rosids</taxon>
        <taxon>malvids</taxon>
        <taxon>Brassicales</taxon>
        <taxon>Brassicaceae</taxon>
        <taxon>Camelineae</taxon>
        <taxon>Arabidopsis</taxon>
    </lineage>
</organism>
<comment type="caution">
    <text evidence="2">The sequence shown here is derived from an EMBL/GenBank/DDBJ whole genome shotgun (WGS) entry which is preliminary data.</text>
</comment>
<proteinExistence type="predicted"/>
<sequence length="153" mass="17104">MSTSLRTTTAASRLLRSSSSSRSTLALSASSSPSASSSLSFAVSASLSRLFSTSLFFISQSVCKRKPRKFQALLKKLQKLMNARAVYLGEAEQVPTKDDKELELEIVRNLRKRCVESQRQISVALEAFPLDFQDQLNQYMDKRINGDLIHLIQ</sequence>
<reference evidence="2 3" key="1">
    <citation type="submission" date="2020-12" db="EMBL/GenBank/DDBJ databases">
        <title>Concerted genomic and epigenomic changes stabilize Arabidopsis allopolyploids.</title>
        <authorList>
            <person name="Chen Z."/>
        </authorList>
    </citation>
    <scope>NUCLEOTIDE SEQUENCE [LARGE SCALE GENOMIC DNA]</scope>
    <source>
        <strain evidence="2">Allo738</strain>
        <tissue evidence="2">Leaf</tissue>
    </source>
</reference>
<dbReference type="Proteomes" id="UP000694240">
    <property type="component" value="Chromosome 7"/>
</dbReference>
<dbReference type="InterPro" id="IPR007314">
    <property type="entry name" value="Cofac_haem-bd_dom"/>
</dbReference>
<dbReference type="EMBL" id="JAEFBK010000007">
    <property type="protein sequence ID" value="KAG7585865.1"/>
    <property type="molecule type" value="Genomic_DNA"/>
</dbReference>
<protein>
    <submittedName>
        <fullName evidence="2">Hem-binding uptake Tiki superfamily ChaN</fullName>
    </submittedName>
</protein>
<name>A0A8T2BGA9_9BRAS</name>
<evidence type="ECO:0000313" key="3">
    <source>
        <dbReference type="Proteomes" id="UP000694240"/>
    </source>
</evidence>
<gene>
    <name evidence="2" type="ORF">ISN45_Aa02g012140</name>
</gene>